<evidence type="ECO:0000313" key="6">
    <source>
        <dbReference type="Proteomes" id="UP000050761"/>
    </source>
</evidence>
<reference evidence="7" key="2">
    <citation type="submission" date="2019-09" db="UniProtKB">
        <authorList>
            <consortium name="WormBaseParasite"/>
        </authorList>
    </citation>
    <scope>IDENTIFICATION</scope>
</reference>
<evidence type="ECO:0000259" key="4">
    <source>
        <dbReference type="PROSITE" id="PS50026"/>
    </source>
</evidence>
<feature type="disulfide bond" evidence="2">
    <location>
        <begin position="9"/>
        <end position="19"/>
    </location>
</feature>
<evidence type="ECO:0000256" key="2">
    <source>
        <dbReference type="PROSITE-ProRule" id="PRU00076"/>
    </source>
</evidence>
<evidence type="ECO:0000313" key="5">
    <source>
        <dbReference type="EMBL" id="VDP24144.1"/>
    </source>
</evidence>
<dbReference type="AlphaFoldDB" id="A0A183GFS2"/>
<evidence type="ECO:0000256" key="1">
    <source>
        <dbReference type="ARBA" id="ARBA00023157"/>
    </source>
</evidence>
<dbReference type="PROSITE" id="PS00010">
    <property type="entry name" value="ASX_HYDROXYL"/>
    <property type="match status" value="1"/>
</dbReference>
<dbReference type="InterPro" id="IPR000152">
    <property type="entry name" value="EGF-type_Asp/Asn_hydroxyl_site"/>
</dbReference>
<evidence type="ECO:0000313" key="7">
    <source>
        <dbReference type="WBParaSite" id="HPBE_0002126801-mRNA-1"/>
    </source>
</evidence>
<accession>A0A183GFS2</accession>
<organism evidence="6 7">
    <name type="scientific">Heligmosomoides polygyrus</name>
    <name type="common">Parasitic roundworm</name>
    <dbReference type="NCBI Taxonomy" id="6339"/>
    <lineage>
        <taxon>Eukaryota</taxon>
        <taxon>Metazoa</taxon>
        <taxon>Ecdysozoa</taxon>
        <taxon>Nematoda</taxon>
        <taxon>Chromadorea</taxon>
        <taxon>Rhabditida</taxon>
        <taxon>Rhabditina</taxon>
        <taxon>Rhabditomorpha</taxon>
        <taxon>Strongyloidea</taxon>
        <taxon>Heligmosomidae</taxon>
        <taxon>Heligmosomoides</taxon>
    </lineage>
</organism>
<dbReference type="EMBL" id="UZAH01032842">
    <property type="protein sequence ID" value="VDP24144.1"/>
    <property type="molecule type" value="Genomic_DNA"/>
</dbReference>
<accession>A0A3P8CW57</accession>
<dbReference type="InterPro" id="IPR000742">
    <property type="entry name" value="EGF"/>
</dbReference>
<feature type="transmembrane region" description="Helical" evidence="3">
    <location>
        <begin position="52"/>
        <end position="79"/>
    </location>
</feature>
<sequence length="120" mass="13090">MAFVERSFCLNSCHYRGVCYNDSGIFGCVCDDVTAAEDCSTPEAESQLCERLLVFSGVGLVVALVCVVVLAVVVIVLLVRRSEGVRSAPQRGEQGRVMEFRGTRVVFERSPLDQLEVGDV</sequence>
<keyword evidence="1 2" id="KW-1015">Disulfide bond</keyword>
<evidence type="ECO:0000256" key="3">
    <source>
        <dbReference type="SAM" id="Phobius"/>
    </source>
</evidence>
<gene>
    <name evidence="5" type="ORF">HPBE_LOCUS21267</name>
</gene>
<dbReference type="WBParaSite" id="HPBE_0002126801-mRNA-1">
    <property type="protein sequence ID" value="HPBE_0002126801-mRNA-1"/>
    <property type="gene ID" value="HPBE_0002126801"/>
</dbReference>
<keyword evidence="3" id="KW-0812">Transmembrane</keyword>
<feature type="domain" description="EGF-like" evidence="4">
    <location>
        <begin position="5"/>
        <end position="40"/>
    </location>
</feature>
<dbReference type="Proteomes" id="UP000050761">
    <property type="component" value="Unassembled WGS sequence"/>
</dbReference>
<keyword evidence="3" id="KW-1133">Transmembrane helix</keyword>
<proteinExistence type="predicted"/>
<name>A0A183GFS2_HELPZ</name>
<protein>
    <submittedName>
        <fullName evidence="7">EGF-like domain-containing protein</fullName>
    </submittedName>
</protein>
<keyword evidence="2" id="KW-0245">EGF-like domain</keyword>
<keyword evidence="3" id="KW-0472">Membrane</keyword>
<reference evidence="5 6" key="1">
    <citation type="submission" date="2018-11" db="EMBL/GenBank/DDBJ databases">
        <authorList>
            <consortium name="Pathogen Informatics"/>
        </authorList>
    </citation>
    <scope>NUCLEOTIDE SEQUENCE [LARGE SCALE GENOMIC DNA]</scope>
</reference>
<keyword evidence="6" id="KW-1185">Reference proteome</keyword>
<dbReference type="PROSITE" id="PS50026">
    <property type="entry name" value="EGF_3"/>
    <property type="match status" value="1"/>
</dbReference>
<comment type="caution">
    <text evidence="2">Lacks conserved residue(s) required for the propagation of feature annotation.</text>
</comment>
<feature type="disulfide bond" evidence="2">
    <location>
        <begin position="30"/>
        <end position="39"/>
    </location>
</feature>